<dbReference type="InterPro" id="IPR002509">
    <property type="entry name" value="NODB_dom"/>
</dbReference>
<evidence type="ECO:0000259" key="4">
    <source>
        <dbReference type="PROSITE" id="PS51677"/>
    </source>
</evidence>
<gene>
    <name evidence="5" type="ORF">OCV51_11655</name>
</gene>
<dbReference type="CDD" id="cd10954">
    <property type="entry name" value="CE4_CtAXE_like"/>
    <property type="match status" value="1"/>
</dbReference>
<feature type="domain" description="NodB homology" evidence="4">
    <location>
        <begin position="72"/>
        <end position="248"/>
    </location>
</feature>
<feature type="transmembrane region" description="Helical" evidence="3">
    <location>
        <begin position="14"/>
        <end position="35"/>
    </location>
</feature>
<dbReference type="InterPro" id="IPR011330">
    <property type="entry name" value="Glyco_hydro/deAcase_b/a-brl"/>
</dbReference>
<dbReference type="InterPro" id="IPR050248">
    <property type="entry name" value="Polysacc_deacetylase_ArnD"/>
</dbReference>
<sequence length="256" mass="29449">MKKDRIEKGQLKRMVQAVGMVYVFLLLPVCIPFTVQTKEGENRQRIEKAVRTESKNIETEDEADTEDKRIKPKVALTFDDGPSMEYTPMLLEGLKERGVKASFFLIGCNIEKEGNKEIVKQMYADGHLIGNHTFHHVELTSLSREQALIELKETSDLIEEITGETVEYVRPPFGSWREELNEEIEAIPVMWSVDPLDWTTENVEEIVRKVVTDTEENDMILLHDCYKSSVEAALQIVDILKERGFEFVTVDELLLD</sequence>
<keyword evidence="3" id="KW-0472">Membrane</keyword>
<dbReference type="Proteomes" id="UP001652394">
    <property type="component" value="Unassembled WGS sequence"/>
</dbReference>
<protein>
    <submittedName>
        <fullName evidence="5">Polysaccharide deacetylase family protein</fullName>
    </submittedName>
</protein>
<keyword evidence="6" id="KW-1185">Reference proteome</keyword>
<name>A0ABT2TDE3_9FIRM</name>
<dbReference type="EMBL" id="JAOQJX010000019">
    <property type="protein sequence ID" value="MCU6748300.1"/>
    <property type="molecule type" value="Genomic_DNA"/>
</dbReference>
<evidence type="ECO:0000313" key="6">
    <source>
        <dbReference type="Proteomes" id="UP001652394"/>
    </source>
</evidence>
<evidence type="ECO:0000256" key="2">
    <source>
        <dbReference type="ARBA" id="ARBA00022801"/>
    </source>
</evidence>
<keyword evidence="1" id="KW-0479">Metal-binding</keyword>
<reference evidence="5 6" key="1">
    <citation type="journal article" date="2021" name="ISME Commun">
        <title>Automated analysis of genomic sequences facilitates high-throughput and comprehensive description of bacteria.</title>
        <authorList>
            <person name="Hitch T.C.A."/>
        </authorList>
    </citation>
    <scope>NUCLEOTIDE SEQUENCE [LARGE SCALE GENOMIC DNA]</scope>
    <source>
        <strain evidence="5 6">H2_18</strain>
    </source>
</reference>
<accession>A0ABT2TDE3</accession>
<dbReference type="RefSeq" id="WP_242866644.1">
    <property type="nucleotide sequence ID" value="NZ_JAOQJX010000019.1"/>
</dbReference>
<proteinExistence type="predicted"/>
<keyword evidence="3" id="KW-0812">Transmembrane</keyword>
<keyword evidence="2" id="KW-0378">Hydrolase</keyword>
<evidence type="ECO:0000313" key="5">
    <source>
        <dbReference type="EMBL" id="MCU6748300.1"/>
    </source>
</evidence>
<dbReference type="PANTHER" id="PTHR10587">
    <property type="entry name" value="GLYCOSYL TRANSFERASE-RELATED"/>
    <property type="match status" value="1"/>
</dbReference>
<dbReference type="Gene3D" id="3.20.20.370">
    <property type="entry name" value="Glycoside hydrolase/deacetylase"/>
    <property type="match status" value="1"/>
</dbReference>
<dbReference type="SUPFAM" id="SSF88713">
    <property type="entry name" value="Glycoside hydrolase/deacetylase"/>
    <property type="match status" value="1"/>
</dbReference>
<evidence type="ECO:0000256" key="1">
    <source>
        <dbReference type="ARBA" id="ARBA00022723"/>
    </source>
</evidence>
<dbReference type="Pfam" id="PF01522">
    <property type="entry name" value="Polysacc_deac_1"/>
    <property type="match status" value="1"/>
</dbReference>
<dbReference type="PROSITE" id="PS51677">
    <property type="entry name" value="NODB"/>
    <property type="match status" value="1"/>
</dbReference>
<keyword evidence="3" id="KW-1133">Transmembrane helix</keyword>
<evidence type="ECO:0000256" key="3">
    <source>
        <dbReference type="SAM" id="Phobius"/>
    </source>
</evidence>
<organism evidence="5 6">
    <name type="scientific">Faecalicatena acetigenes</name>
    <dbReference type="NCBI Taxonomy" id="2981790"/>
    <lineage>
        <taxon>Bacteria</taxon>
        <taxon>Bacillati</taxon>
        <taxon>Bacillota</taxon>
        <taxon>Clostridia</taxon>
        <taxon>Lachnospirales</taxon>
        <taxon>Lachnospiraceae</taxon>
        <taxon>Faecalicatena</taxon>
    </lineage>
</organism>
<dbReference type="PANTHER" id="PTHR10587:SF133">
    <property type="entry name" value="CHITIN DEACETYLASE 1-RELATED"/>
    <property type="match status" value="1"/>
</dbReference>
<comment type="caution">
    <text evidence="5">The sequence shown here is derived from an EMBL/GenBank/DDBJ whole genome shotgun (WGS) entry which is preliminary data.</text>
</comment>